<dbReference type="Proteomes" id="UP000076715">
    <property type="component" value="Unassembled WGS sequence"/>
</dbReference>
<reference evidence="1 2" key="1">
    <citation type="submission" date="2016-01" db="EMBL/GenBank/DDBJ databases">
        <title>The draft genome sequence of Aquimarina sp. RZW4-3-2.</title>
        <authorList>
            <person name="Wang Y."/>
        </authorList>
    </citation>
    <scope>NUCLEOTIDE SEQUENCE [LARGE SCALE GENOMIC DNA]</scope>
    <source>
        <strain evidence="1 2">RZW4-3-2</strain>
    </source>
</reference>
<evidence type="ECO:0000313" key="1">
    <source>
        <dbReference type="EMBL" id="KZS39972.1"/>
    </source>
</evidence>
<evidence type="ECO:0000313" key="2">
    <source>
        <dbReference type="Proteomes" id="UP000076715"/>
    </source>
</evidence>
<keyword evidence="2" id="KW-1185">Reference proteome</keyword>
<protein>
    <submittedName>
        <fullName evidence="1">Uncharacterized protein</fullName>
    </submittedName>
</protein>
<proteinExistence type="predicted"/>
<dbReference type="RefSeq" id="WP_066316094.1">
    <property type="nucleotide sequence ID" value="NZ_LQRT01000024.1"/>
</dbReference>
<comment type="caution">
    <text evidence="1">The sequence shown here is derived from an EMBL/GenBank/DDBJ whole genome shotgun (WGS) entry which is preliminary data.</text>
</comment>
<name>A0A162ZR49_9FLAO</name>
<sequence>MKYIIVLLLPILCFSQKETNYLELLDKNNIDPTLFIDKEVNTIITDSIRNLSYEQFYFNENFNYNFYILRETNYKFLNNSIDKYCINTSKDNRIENIDLFFTNPFTIDFYKQIIDLYGVPSVIKKIKSRKKIKTENDVYATIDSYEIEYQECEINENPTLILWNYKNKEILLYEDKESTSYYMNGKKVILSKYKLTFRNASAH</sequence>
<organism evidence="1 2">
    <name type="scientific">Aquimarina aggregata</name>
    <dbReference type="NCBI Taxonomy" id="1642818"/>
    <lineage>
        <taxon>Bacteria</taxon>
        <taxon>Pseudomonadati</taxon>
        <taxon>Bacteroidota</taxon>
        <taxon>Flavobacteriia</taxon>
        <taxon>Flavobacteriales</taxon>
        <taxon>Flavobacteriaceae</taxon>
        <taxon>Aquimarina</taxon>
    </lineage>
</organism>
<dbReference type="EMBL" id="LQRT01000024">
    <property type="protein sequence ID" value="KZS39972.1"/>
    <property type="molecule type" value="Genomic_DNA"/>
</dbReference>
<accession>A0A162ZR49</accession>
<gene>
    <name evidence="1" type="ORF">AWE51_10045</name>
</gene>
<dbReference type="AlphaFoldDB" id="A0A162ZR49"/>
<dbReference type="STRING" id="1642818.AWE51_10045"/>